<evidence type="ECO:0000313" key="2">
    <source>
        <dbReference type="Proteomes" id="UP000322499"/>
    </source>
</evidence>
<reference evidence="1 2" key="1">
    <citation type="submission" date="2019-07" db="EMBL/GenBank/DDBJ databases">
        <title>Genomic Encyclopedia of Archaeal and Bacterial Type Strains, Phase II (KMG-II): from individual species to whole genera.</title>
        <authorList>
            <person name="Goeker M."/>
        </authorList>
    </citation>
    <scope>NUCLEOTIDE SEQUENCE [LARGE SCALE GENOMIC DNA]</scope>
    <source>
        <strain evidence="1 2">DSM 46842</strain>
    </source>
</reference>
<sequence>MLTAGDEGRELTLADFFNPGQYWEEDRYDIADRKDVPGIATTVDSCYASSADELELRLGNNFSQLTFSVGQANDSLSSDQSITVEVLGNEAQREILSVPFNEITEFDIPVEGVNALKIRLLLDDKVADCGGSVIGVLVDPVLS</sequence>
<comment type="caution">
    <text evidence="1">The sequence shown here is derived from an EMBL/GenBank/DDBJ whole genome shotgun (WGS) entry which is preliminary data.</text>
</comment>
<dbReference type="Proteomes" id="UP000322499">
    <property type="component" value="Unassembled WGS sequence"/>
</dbReference>
<keyword evidence="2" id="KW-1185">Reference proteome</keyword>
<gene>
    <name evidence="1" type="ORF">BD833_107163</name>
</gene>
<proteinExistence type="predicted"/>
<name>A0A5S5CU28_9ACTN</name>
<accession>A0A5S5CU28</accession>
<evidence type="ECO:0000313" key="1">
    <source>
        <dbReference type="EMBL" id="TYP87223.1"/>
    </source>
</evidence>
<evidence type="ECO:0008006" key="3">
    <source>
        <dbReference type="Google" id="ProtNLM"/>
    </source>
</evidence>
<organism evidence="1 2">
    <name type="scientific">Blastococcus xanthinilyticus</name>
    <dbReference type="NCBI Taxonomy" id="1564164"/>
    <lineage>
        <taxon>Bacteria</taxon>
        <taxon>Bacillati</taxon>
        <taxon>Actinomycetota</taxon>
        <taxon>Actinomycetes</taxon>
        <taxon>Geodermatophilales</taxon>
        <taxon>Geodermatophilaceae</taxon>
        <taxon>Blastococcus</taxon>
    </lineage>
</organism>
<dbReference type="AlphaFoldDB" id="A0A5S5CU28"/>
<protein>
    <recommendedName>
        <fullName evidence="3">NPCBM/NEW2 domain-containing protein</fullName>
    </recommendedName>
</protein>
<dbReference type="EMBL" id="VNHW01000007">
    <property type="protein sequence ID" value="TYP87223.1"/>
    <property type="molecule type" value="Genomic_DNA"/>
</dbReference>